<evidence type="ECO:0000313" key="3">
    <source>
        <dbReference type="Proteomes" id="UP000225548"/>
    </source>
</evidence>
<dbReference type="Proteomes" id="UP000225548">
    <property type="component" value="Unassembled WGS sequence"/>
</dbReference>
<sequence>MPRVLPALDWAALVRGLWAVLGDVRSLGFSLDPREVRTSVRALRGLVTSSTACATGPAPGGPAALRAEAERWAALTVAVGETSLPTLGGASDDAAGLTDDVRRTLEASADALAAARARRIEVGVSLRSVGRRVRGAHGVAGSLSGVRDAIRAARVADAGAAAAARACDHALDVVDDQVSVAPHGVVGQVAFRAAGSPDALRHAARPLVGDTARRAQEAYDSLPAAGRETVDRALASMPGDEHRAWVLASLASGAAPTTLVRFADRIAPIDATRLATALDPTDPRLTSRRTLHGVRIFQQSTGTTCGSVSLVVARMLTDPVYALWMLDAYDATTGEASPHGSTSDGIAYRFTHEERQVQKRTSSCTDRSARTDLRPVVRTRLAWPTALGTPPWGASEEMSSGVGPRGTRYRVTMIDSDSPARCRQAVDDVARAVDRGRPVPVFTGSDSVPRHVVLVVGRGTDGALQVFNPATGTVRTISEQDFVAGGDELRAVGSWPRAWAAVTPVTSAELCRTRGTRY</sequence>
<dbReference type="AlphaFoldDB" id="A0A2A9E3Q9"/>
<evidence type="ECO:0000313" key="2">
    <source>
        <dbReference type="EMBL" id="PFG33588.1"/>
    </source>
</evidence>
<gene>
    <name evidence="2" type="ORF">ATL42_1465</name>
</gene>
<dbReference type="EMBL" id="PDJG01000001">
    <property type="protein sequence ID" value="PFG33588.1"/>
    <property type="molecule type" value="Genomic_DNA"/>
</dbReference>
<organism evidence="2 3">
    <name type="scientific">Sanguibacter antarcticus</name>
    <dbReference type="NCBI Taxonomy" id="372484"/>
    <lineage>
        <taxon>Bacteria</taxon>
        <taxon>Bacillati</taxon>
        <taxon>Actinomycetota</taxon>
        <taxon>Actinomycetes</taxon>
        <taxon>Micrococcales</taxon>
        <taxon>Sanguibacteraceae</taxon>
        <taxon>Sanguibacter</taxon>
    </lineage>
</organism>
<name>A0A2A9E3Q9_9MICO</name>
<reference evidence="2 3" key="1">
    <citation type="submission" date="2017-10" db="EMBL/GenBank/DDBJ databases">
        <title>Sequencing the genomes of 1000 actinobacteria strains.</title>
        <authorList>
            <person name="Klenk H.-P."/>
        </authorList>
    </citation>
    <scope>NUCLEOTIDE SEQUENCE [LARGE SCALE GENOMIC DNA]</scope>
    <source>
        <strain evidence="2 3">DSM 18966</strain>
    </source>
</reference>
<dbReference type="OrthoDB" id="4762866at2"/>
<feature type="region of interest" description="Disordered" evidence="1">
    <location>
        <begin position="388"/>
        <end position="407"/>
    </location>
</feature>
<protein>
    <submittedName>
        <fullName evidence="2">Uncharacterized protein</fullName>
    </submittedName>
</protein>
<proteinExistence type="predicted"/>
<dbReference type="RefSeq" id="WP_098454776.1">
    <property type="nucleotide sequence ID" value="NZ_PDJG01000001.1"/>
</dbReference>
<keyword evidence="3" id="KW-1185">Reference proteome</keyword>
<comment type="caution">
    <text evidence="2">The sequence shown here is derived from an EMBL/GenBank/DDBJ whole genome shotgun (WGS) entry which is preliminary data.</text>
</comment>
<evidence type="ECO:0000256" key="1">
    <source>
        <dbReference type="SAM" id="MobiDB-lite"/>
    </source>
</evidence>
<accession>A0A2A9E3Q9</accession>